<evidence type="ECO:0000313" key="2">
    <source>
        <dbReference type="EMBL" id="UOF92609.1"/>
    </source>
</evidence>
<reference evidence="2" key="1">
    <citation type="submission" date="2021-12" db="EMBL/GenBank/DDBJ databases">
        <title>Alicyclobacillaceae gen. nov., sp. nov., isolated from chalcocite enrichment system.</title>
        <authorList>
            <person name="Jiang Z."/>
        </authorList>
    </citation>
    <scope>NUCLEOTIDE SEQUENCE</scope>
    <source>
        <strain evidence="2">MYW30-H2</strain>
    </source>
</reference>
<accession>A0ABY4CQR1</accession>
<keyword evidence="1" id="KW-0732">Signal</keyword>
<dbReference type="RefSeq" id="WP_347439277.1">
    <property type="nucleotide sequence ID" value="NZ_CP089291.1"/>
</dbReference>
<gene>
    <name evidence="2" type="ORF">LSG31_10870</name>
</gene>
<name>A0ABY4CQR1_9BACL</name>
<keyword evidence="3" id="KW-1185">Reference proteome</keyword>
<dbReference type="Proteomes" id="UP000830167">
    <property type="component" value="Chromosome"/>
</dbReference>
<evidence type="ECO:0000256" key="1">
    <source>
        <dbReference type="SAM" id="SignalP"/>
    </source>
</evidence>
<feature type="chain" id="PRO_5046918562" evidence="1">
    <location>
        <begin position="24"/>
        <end position="389"/>
    </location>
</feature>
<dbReference type="Pfam" id="PF16147">
    <property type="entry name" value="DUF4855"/>
    <property type="match status" value="1"/>
</dbReference>
<organism evidence="2 3">
    <name type="scientific">Fodinisporobacter ferrooxydans</name>
    <dbReference type="NCBI Taxonomy" id="2901836"/>
    <lineage>
        <taxon>Bacteria</taxon>
        <taxon>Bacillati</taxon>
        <taxon>Bacillota</taxon>
        <taxon>Bacilli</taxon>
        <taxon>Bacillales</taxon>
        <taxon>Alicyclobacillaceae</taxon>
        <taxon>Fodinisporobacter</taxon>
    </lineage>
</organism>
<dbReference type="InterPro" id="IPR032329">
    <property type="entry name" value="DUF4855"/>
</dbReference>
<dbReference type="EMBL" id="CP089291">
    <property type="protein sequence ID" value="UOF92609.1"/>
    <property type="molecule type" value="Genomic_DNA"/>
</dbReference>
<evidence type="ECO:0000313" key="3">
    <source>
        <dbReference type="Proteomes" id="UP000830167"/>
    </source>
</evidence>
<proteinExistence type="predicted"/>
<sequence>MKKLLLALVLLLPFLAAPLSAFAATAYPKSGTDGITNLFLTYTGYSPNGDGTSEEQHWKTNDFLPILTHIDRTYNHADGLMFTDYLFTAVAVKDGFGQLKNIAQMNDGKPATPSDWKIYMNQLFQGNDPAYYPENIGALYDASLHNGLTRAIPVNVWIALPYPDPKVFSTDSQRISALENWMDLFIYTWNTKGYASNFQLKGFYWIGETVADTADFKDTRVIQAINDYIHNKAVNKEDYSALWIPYEGATGWNQWANLHFDLSFLQPNYYFYSNKDLTKGVFHAYSTNQGVEMEFDLGVTWDYKKDGYRSKFLSYMNQGVTGVDRYVPQYFAPYQPPNAALAWYTGGWWWSHEKRDQSILKLFRTGDKLYDSLYSFLNGTYKVPVNHGK</sequence>
<feature type="signal peptide" evidence="1">
    <location>
        <begin position="1"/>
        <end position="23"/>
    </location>
</feature>
<protein>
    <submittedName>
        <fullName evidence="2">DUF4855 domain-containing protein</fullName>
    </submittedName>
</protein>